<dbReference type="EMBL" id="ADMS01000011">
    <property type="protein sequence ID" value="EFF78377.1"/>
    <property type="molecule type" value="Genomic_DNA"/>
</dbReference>
<evidence type="ECO:0000313" key="2">
    <source>
        <dbReference type="Proteomes" id="UP000004510"/>
    </source>
</evidence>
<name>D4X492_9BURK</name>
<gene>
    <name evidence="1" type="ORF">HMPREF0004_0289</name>
</gene>
<accession>D4X492</accession>
<organism evidence="1 2">
    <name type="scientific">Achromobacter piechaudii ATCC 43553</name>
    <dbReference type="NCBI Taxonomy" id="742159"/>
    <lineage>
        <taxon>Bacteria</taxon>
        <taxon>Pseudomonadati</taxon>
        <taxon>Pseudomonadota</taxon>
        <taxon>Betaproteobacteria</taxon>
        <taxon>Burkholderiales</taxon>
        <taxon>Alcaligenaceae</taxon>
        <taxon>Achromobacter</taxon>
    </lineage>
</organism>
<dbReference type="PATRIC" id="fig|742159.3.peg.12"/>
<evidence type="ECO:0000313" key="1">
    <source>
        <dbReference type="EMBL" id="EFF78377.1"/>
    </source>
</evidence>
<comment type="caution">
    <text evidence="1">The sequence shown here is derived from an EMBL/GenBank/DDBJ whole genome shotgun (WGS) entry which is preliminary data.</text>
</comment>
<proteinExistence type="predicted"/>
<sequence>MVKTQCGMRSAWQRLHFRCERVRLDEFIGQWKARKHLTK</sequence>
<protein>
    <submittedName>
        <fullName evidence="1">Uncharacterized protein</fullName>
    </submittedName>
</protein>
<dbReference type="HOGENOM" id="CLU_3303076_0_0_4"/>
<dbReference type="AlphaFoldDB" id="D4X492"/>
<reference evidence="2" key="1">
    <citation type="submission" date="2010-03" db="EMBL/GenBank/DDBJ databases">
        <title>Complete sequence of Mobiluncus curtisii ATCC 43063.</title>
        <authorList>
            <person name="Muzny D."/>
            <person name="Qin X."/>
            <person name="Deng J."/>
            <person name="Jiang H."/>
            <person name="Liu Y."/>
            <person name="Qu J."/>
            <person name="Song X.-Z."/>
            <person name="Zhang L."/>
            <person name="Thornton R."/>
            <person name="Coyle M."/>
            <person name="Francisco L."/>
            <person name="Jackson L."/>
            <person name="Javaid M."/>
            <person name="Korchina V."/>
            <person name="Kovar C."/>
            <person name="Mata R."/>
            <person name="Mathew T."/>
            <person name="Ngo R."/>
            <person name="Nguyen L."/>
            <person name="Nguyen N."/>
            <person name="Okwuonu G."/>
            <person name="Ongeri F."/>
            <person name="Pham C."/>
            <person name="Simmons D."/>
            <person name="Wilczek-Boney K."/>
            <person name="Hale W."/>
            <person name="Jakkamsetti A."/>
            <person name="Pham P."/>
            <person name="Ruth R."/>
            <person name="San Lucas F."/>
            <person name="Warren J."/>
            <person name="Zhang J."/>
            <person name="Zhao Z."/>
            <person name="Zhou C."/>
            <person name="Zhu D."/>
            <person name="Lee S."/>
            <person name="Bess C."/>
            <person name="Blankenburg K."/>
            <person name="Forbes L."/>
            <person name="Fu Q."/>
            <person name="Gubbala S."/>
            <person name="Hirani K."/>
            <person name="Jayaseelan J.C."/>
            <person name="Lara F."/>
            <person name="Munidasa M."/>
            <person name="Palculict T."/>
            <person name="Patil S."/>
            <person name="Pu L.-L."/>
            <person name="Saada N."/>
            <person name="Tang L."/>
            <person name="Weissenberger G."/>
            <person name="Zhu Y."/>
            <person name="Hemphill L."/>
            <person name="Shang Y."/>
            <person name="Youmans B."/>
            <person name="Ayvaz T."/>
            <person name="Ross M."/>
            <person name="Santibanez J."/>
            <person name="Aqrawi P."/>
            <person name="Gross S."/>
            <person name="Joshi V."/>
            <person name="Fowler G."/>
            <person name="Nazareth L."/>
            <person name="Reid J."/>
            <person name="Worley K."/>
            <person name="Petrosino J."/>
            <person name="Highlander S."/>
            <person name="Gibbs R."/>
            <person name="Gibbs R."/>
        </authorList>
    </citation>
    <scope>NUCLEOTIDE SEQUENCE [LARGE SCALE GENOMIC DNA]</scope>
    <source>
        <strain evidence="2">ATCC 43553</strain>
    </source>
</reference>
<dbReference type="Proteomes" id="UP000004510">
    <property type="component" value="Unassembled WGS sequence"/>
</dbReference>